<feature type="domain" description="HTH lysR-type" evidence="5">
    <location>
        <begin position="21"/>
        <end position="78"/>
    </location>
</feature>
<evidence type="ECO:0000256" key="4">
    <source>
        <dbReference type="ARBA" id="ARBA00023163"/>
    </source>
</evidence>
<dbReference type="GO" id="GO:0032993">
    <property type="term" value="C:protein-DNA complex"/>
    <property type="evidence" value="ECO:0007669"/>
    <property type="project" value="TreeGrafter"/>
</dbReference>
<dbReference type="GO" id="GO:0003677">
    <property type="term" value="F:DNA binding"/>
    <property type="evidence" value="ECO:0007669"/>
    <property type="project" value="UniProtKB-KW"/>
</dbReference>
<dbReference type="PANTHER" id="PTHR30346">
    <property type="entry name" value="TRANSCRIPTIONAL DUAL REGULATOR HCAR-RELATED"/>
    <property type="match status" value="1"/>
</dbReference>
<dbReference type="SUPFAM" id="SSF46785">
    <property type="entry name" value="Winged helix' DNA-binding domain"/>
    <property type="match status" value="1"/>
</dbReference>
<dbReference type="Proteomes" id="UP000449193">
    <property type="component" value="Unassembled WGS sequence"/>
</dbReference>
<dbReference type="InterPro" id="IPR000847">
    <property type="entry name" value="LysR_HTH_N"/>
</dbReference>
<dbReference type="PANTHER" id="PTHR30346:SF29">
    <property type="entry name" value="LYSR SUBSTRATE-BINDING"/>
    <property type="match status" value="1"/>
</dbReference>
<comment type="caution">
    <text evidence="7">The sequence shown here is derived from an EMBL/GenBank/DDBJ whole genome shotgun (WGS) entry which is preliminary data.</text>
</comment>
<dbReference type="Gene3D" id="1.10.10.10">
    <property type="entry name" value="Winged helix-like DNA-binding domain superfamily/Winged helix DNA-binding domain"/>
    <property type="match status" value="1"/>
</dbReference>
<sequence>MYNRNGTYIYFHISVSEVHVMNLQQLRYAVEVAKTGSITAAAKNLYMGQPNLSKSIRELEAELGITLFERTARGVAPTKNGEDFLGYARSIIAQMESLETMFGPHTETGTQLSVCAPRASYVAQAFSRYLGAEGRAPLQVQYRETSAAAVISDVASGTANLGVVRWQAEHAATLDNLLRENALSGEVLWEFSMVVLLHERHPLAALGDIPYHLLGDYPEIVHGDLTPVLPAEQPAQAAGGRQGRIAVFDRGGQFDILRNVPGSYMWVSPVPFEILAQQELVQKPCRSASRYRDVLVRRRPGALSAAEVAFINELRREIAGLVQT</sequence>
<dbReference type="PRINTS" id="PR00039">
    <property type="entry name" value="HTHLYSR"/>
</dbReference>
<dbReference type="EMBL" id="WMZR01000007">
    <property type="protein sequence ID" value="MTS51364.1"/>
    <property type="molecule type" value="Genomic_DNA"/>
</dbReference>
<reference evidence="7 9" key="1">
    <citation type="journal article" date="2019" name="Nat. Med.">
        <title>A library of human gut bacterial isolates paired with longitudinal multiomics data enables mechanistic microbiome research.</title>
        <authorList>
            <person name="Poyet M."/>
            <person name="Groussin M."/>
            <person name="Gibbons S.M."/>
            <person name="Avila-Pacheco J."/>
            <person name="Jiang X."/>
            <person name="Kearney S.M."/>
            <person name="Perrotta A.R."/>
            <person name="Berdy B."/>
            <person name="Zhao S."/>
            <person name="Lieberman T.D."/>
            <person name="Swanson P.K."/>
            <person name="Smith M."/>
            <person name="Roesemann S."/>
            <person name="Alexander J.E."/>
            <person name="Rich S.A."/>
            <person name="Livny J."/>
            <person name="Vlamakis H."/>
            <person name="Clish C."/>
            <person name="Bullock K."/>
            <person name="Deik A."/>
            <person name="Scott J."/>
            <person name="Pierce K.A."/>
            <person name="Xavier R.J."/>
            <person name="Alm E.J."/>
        </authorList>
    </citation>
    <scope>NUCLEOTIDE SEQUENCE [LARGE SCALE GENOMIC DNA]</scope>
    <source>
        <strain evidence="7 9">BIOML-A7</strain>
    </source>
</reference>
<reference evidence="6 8" key="2">
    <citation type="submission" date="2019-08" db="EMBL/GenBank/DDBJ databases">
        <title>In-depth cultivation of the pig gut microbiome towards novel bacterial diversity and tailored functional studies.</title>
        <authorList>
            <person name="Wylensek D."/>
            <person name="Hitch T.C.A."/>
            <person name="Clavel T."/>
        </authorList>
    </citation>
    <scope>NUCLEOTIDE SEQUENCE [LARGE SCALE GENOMIC DNA]</scope>
    <source>
        <strain evidence="6 8">WCA3-601-WT-6J</strain>
    </source>
</reference>
<gene>
    <name evidence="6" type="ORF">FYJ76_05710</name>
    <name evidence="7" type="ORF">GMD52_07400</name>
</gene>
<keyword evidence="4" id="KW-0804">Transcription</keyword>
<accession>A0A6I3QMA4</accession>
<dbReference type="AlphaFoldDB" id="A0A6I3QMA4"/>
<comment type="similarity">
    <text evidence="1">Belongs to the LysR transcriptional regulatory family.</text>
</comment>
<evidence type="ECO:0000313" key="8">
    <source>
        <dbReference type="Proteomes" id="UP000431913"/>
    </source>
</evidence>
<organism evidence="7 9">
    <name type="scientific">Ruthenibacterium lactatiformans</name>
    <dbReference type="NCBI Taxonomy" id="1550024"/>
    <lineage>
        <taxon>Bacteria</taxon>
        <taxon>Bacillati</taxon>
        <taxon>Bacillota</taxon>
        <taxon>Clostridia</taxon>
        <taxon>Eubacteriales</taxon>
        <taxon>Oscillospiraceae</taxon>
        <taxon>Ruthenibacterium</taxon>
    </lineage>
</organism>
<proteinExistence type="inferred from homology"/>
<name>A0A6I3QMA4_9FIRM</name>
<dbReference type="Pfam" id="PF00126">
    <property type="entry name" value="HTH_1"/>
    <property type="match status" value="1"/>
</dbReference>
<dbReference type="InterPro" id="IPR036390">
    <property type="entry name" value="WH_DNA-bd_sf"/>
</dbReference>
<evidence type="ECO:0000256" key="3">
    <source>
        <dbReference type="ARBA" id="ARBA00023125"/>
    </source>
</evidence>
<evidence type="ECO:0000256" key="1">
    <source>
        <dbReference type="ARBA" id="ARBA00009437"/>
    </source>
</evidence>
<evidence type="ECO:0000256" key="2">
    <source>
        <dbReference type="ARBA" id="ARBA00023015"/>
    </source>
</evidence>
<evidence type="ECO:0000313" key="9">
    <source>
        <dbReference type="Proteomes" id="UP000449193"/>
    </source>
</evidence>
<dbReference type="FunFam" id="1.10.10.10:FF:000001">
    <property type="entry name" value="LysR family transcriptional regulator"/>
    <property type="match status" value="1"/>
</dbReference>
<dbReference type="SUPFAM" id="SSF53850">
    <property type="entry name" value="Periplasmic binding protein-like II"/>
    <property type="match status" value="1"/>
</dbReference>
<evidence type="ECO:0000313" key="6">
    <source>
        <dbReference type="EMBL" id="MST91438.1"/>
    </source>
</evidence>
<evidence type="ECO:0000313" key="7">
    <source>
        <dbReference type="EMBL" id="MTS51364.1"/>
    </source>
</evidence>
<dbReference type="GO" id="GO:0003700">
    <property type="term" value="F:DNA-binding transcription factor activity"/>
    <property type="evidence" value="ECO:0007669"/>
    <property type="project" value="InterPro"/>
</dbReference>
<keyword evidence="2" id="KW-0805">Transcription regulation</keyword>
<keyword evidence="3" id="KW-0238">DNA-binding</keyword>
<evidence type="ECO:0000259" key="5">
    <source>
        <dbReference type="PROSITE" id="PS50931"/>
    </source>
</evidence>
<dbReference type="InterPro" id="IPR036388">
    <property type="entry name" value="WH-like_DNA-bd_sf"/>
</dbReference>
<protein>
    <submittedName>
        <fullName evidence="7">LysR family transcriptional regulator</fullName>
    </submittedName>
</protein>
<dbReference type="Proteomes" id="UP000431913">
    <property type="component" value="Unassembled WGS sequence"/>
</dbReference>
<dbReference type="EMBL" id="VUNJ01000004">
    <property type="protein sequence ID" value="MST91438.1"/>
    <property type="molecule type" value="Genomic_DNA"/>
</dbReference>
<dbReference type="PROSITE" id="PS50931">
    <property type="entry name" value="HTH_LYSR"/>
    <property type="match status" value="1"/>
</dbReference>